<gene>
    <name evidence="1" type="ORF">DCCM_2152</name>
</gene>
<protein>
    <submittedName>
        <fullName evidence="1">Uncharacterized protein</fullName>
    </submittedName>
</protein>
<proteinExistence type="predicted"/>
<dbReference type="Proteomes" id="UP000239549">
    <property type="component" value="Unassembled WGS sequence"/>
</dbReference>
<sequence>MPAGKPAGITPEANLFSEISQLFIHNHYKPAFPTLLTAPKNTGAIS</sequence>
<evidence type="ECO:0000313" key="2">
    <source>
        <dbReference type="Proteomes" id="UP000239549"/>
    </source>
</evidence>
<reference evidence="2" key="1">
    <citation type="submission" date="2018-02" db="EMBL/GenBank/DDBJ databases">
        <title>Genome sequence of Desulfocucumis palustris strain NAW-5.</title>
        <authorList>
            <person name="Watanabe M."/>
            <person name="Kojima H."/>
            <person name="Fukui M."/>
        </authorList>
    </citation>
    <scope>NUCLEOTIDE SEQUENCE [LARGE SCALE GENOMIC DNA]</scope>
    <source>
        <strain evidence="2">NAW-5</strain>
    </source>
</reference>
<organism evidence="1 2">
    <name type="scientific">Desulfocucumis palustris</name>
    <dbReference type="NCBI Taxonomy" id="1898651"/>
    <lineage>
        <taxon>Bacteria</taxon>
        <taxon>Bacillati</taxon>
        <taxon>Bacillota</taxon>
        <taxon>Clostridia</taxon>
        <taxon>Eubacteriales</taxon>
        <taxon>Desulfocucumaceae</taxon>
        <taxon>Desulfocucumis</taxon>
    </lineage>
</organism>
<comment type="caution">
    <text evidence="1">The sequence shown here is derived from an EMBL/GenBank/DDBJ whole genome shotgun (WGS) entry which is preliminary data.</text>
</comment>
<keyword evidence="2" id="KW-1185">Reference proteome</keyword>
<accession>A0A2L2XA32</accession>
<dbReference type="AlphaFoldDB" id="A0A2L2XA32"/>
<evidence type="ECO:0000313" key="1">
    <source>
        <dbReference type="EMBL" id="GBF33055.1"/>
    </source>
</evidence>
<name>A0A2L2XA32_9FIRM</name>
<dbReference type="EMBL" id="BFAV01000073">
    <property type="protein sequence ID" value="GBF33055.1"/>
    <property type="molecule type" value="Genomic_DNA"/>
</dbReference>